<dbReference type="RefSeq" id="XP_068361136.1">
    <property type="nucleotide sequence ID" value="XM_068503318.1"/>
</dbReference>
<dbReference type="Proteomes" id="UP000179807">
    <property type="component" value="Unassembled WGS sequence"/>
</dbReference>
<proteinExistence type="predicted"/>
<evidence type="ECO:0000313" key="2">
    <source>
        <dbReference type="EMBL" id="OHT08000.1"/>
    </source>
</evidence>
<evidence type="ECO:0000313" key="3">
    <source>
        <dbReference type="Proteomes" id="UP000179807"/>
    </source>
</evidence>
<dbReference type="AlphaFoldDB" id="A0A1J4KAS3"/>
<gene>
    <name evidence="2" type="ORF">TRFO_23711</name>
</gene>
<feature type="transmembrane region" description="Helical" evidence="1">
    <location>
        <begin position="241"/>
        <end position="264"/>
    </location>
</feature>
<accession>A0A1J4KAS3</accession>
<feature type="transmembrane region" description="Helical" evidence="1">
    <location>
        <begin position="52"/>
        <end position="76"/>
    </location>
</feature>
<dbReference type="GeneID" id="94838022"/>
<dbReference type="VEuPathDB" id="TrichDB:TRFO_23711"/>
<feature type="transmembrane region" description="Helical" evidence="1">
    <location>
        <begin position="207"/>
        <end position="229"/>
    </location>
</feature>
<keyword evidence="1" id="KW-0812">Transmembrane</keyword>
<feature type="transmembrane region" description="Helical" evidence="1">
    <location>
        <begin position="356"/>
        <end position="376"/>
    </location>
</feature>
<comment type="caution">
    <text evidence="2">The sequence shown here is derived from an EMBL/GenBank/DDBJ whole genome shotgun (WGS) entry which is preliminary data.</text>
</comment>
<name>A0A1J4KAS3_9EUKA</name>
<evidence type="ECO:0008006" key="4">
    <source>
        <dbReference type="Google" id="ProtNLM"/>
    </source>
</evidence>
<evidence type="ECO:0000256" key="1">
    <source>
        <dbReference type="SAM" id="Phobius"/>
    </source>
</evidence>
<protein>
    <recommendedName>
        <fullName evidence="4">THH1/TOM1/TOM3 domain-containing protein</fullName>
    </recommendedName>
</protein>
<sequence>MTILGCLDENQPVNWSLSFKILGIIFSVFFLIALIFFLVYIKNLVSQKRIVIVSQILLLLTILIKALSYFLALLLFRKIINGNSVTPSGSFLNSNRPNSIVLNTEKYATQSIGQNGLNQIGQNMIKILKRKSDSINSKMNEVNQITIESGVSQQNQPGNSKKLENKSPRQYIQNIQSVHSNNSEPYSNSNSTHVSFYGLILFETPCYFSTTCYSITLLAWLVSCLSFLPAKMQRFARKASISIYTINAVIYATFLADLILEYFYEYNRASSITSTIIIVLRDFLMGIAFIVFLKCGFGISNYSKASTPEKRLIMVSVVFTVILILRAVVIVIQTIFETDTSDECSTGFHLTFWMNELIFELFPLAILAVMHCSHLLSRSMMQIVQADDALLSSGSVNRPLLRSTEA</sequence>
<dbReference type="EMBL" id="MLAK01000681">
    <property type="protein sequence ID" value="OHT08000.1"/>
    <property type="molecule type" value="Genomic_DNA"/>
</dbReference>
<reference evidence="2" key="1">
    <citation type="submission" date="2016-10" db="EMBL/GenBank/DDBJ databases">
        <authorList>
            <person name="Benchimol M."/>
            <person name="Almeida L.G."/>
            <person name="Vasconcelos A.T."/>
            <person name="Perreira-Neves A."/>
            <person name="Rosa I.A."/>
            <person name="Tasca T."/>
            <person name="Bogo M.R."/>
            <person name="de Souza W."/>
        </authorList>
    </citation>
    <scope>NUCLEOTIDE SEQUENCE [LARGE SCALE GENOMIC DNA]</scope>
    <source>
        <strain evidence="2">K</strain>
    </source>
</reference>
<feature type="transmembrane region" description="Helical" evidence="1">
    <location>
        <begin position="17"/>
        <end position="40"/>
    </location>
</feature>
<feature type="transmembrane region" description="Helical" evidence="1">
    <location>
        <begin position="276"/>
        <end position="300"/>
    </location>
</feature>
<keyword evidence="3" id="KW-1185">Reference proteome</keyword>
<feature type="transmembrane region" description="Helical" evidence="1">
    <location>
        <begin position="312"/>
        <end position="336"/>
    </location>
</feature>
<keyword evidence="1" id="KW-0472">Membrane</keyword>
<keyword evidence="1" id="KW-1133">Transmembrane helix</keyword>
<organism evidence="2 3">
    <name type="scientific">Tritrichomonas foetus</name>
    <dbReference type="NCBI Taxonomy" id="1144522"/>
    <lineage>
        <taxon>Eukaryota</taxon>
        <taxon>Metamonada</taxon>
        <taxon>Parabasalia</taxon>
        <taxon>Tritrichomonadida</taxon>
        <taxon>Tritrichomonadidae</taxon>
        <taxon>Tritrichomonas</taxon>
    </lineage>
</organism>